<dbReference type="InterPro" id="IPR013216">
    <property type="entry name" value="Methyltransf_11"/>
</dbReference>
<dbReference type="GeneID" id="27906424"/>
<keyword evidence="2" id="KW-0489">Methyltransferase</keyword>
<feature type="domain" description="Methyltransferase type 11" evidence="1">
    <location>
        <begin position="73"/>
        <end position="166"/>
    </location>
</feature>
<dbReference type="AlphaFoldDB" id="M3CWS6"/>
<dbReference type="EMBL" id="KB456271">
    <property type="protein sequence ID" value="EMF08572.1"/>
    <property type="molecule type" value="Genomic_DNA"/>
</dbReference>
<dbReference type="Proteomes" id="UP000016931">
    <property type="component" value="Unassembled WGS sequence"/>
</dbReference>
<evidence type="ECO:0000313" key="2">
    <source>
        <dbReference type="EMBL" id="EMF08572.1"/>
    </source>
</evidence>
<dbReference type="RefSeq" id="XP_016756693.1">
    <property type="nucleotide sequence ID" value="XM_016909287.1"/>
</dbReference>
<name>M3CWS6_SPHMS</name>
<accession>M3CWS6</accession>
<proteinExistence type="predicted"/>
<dbReference type="Gene3D" id="3.40.50.150">
    <property type="entry name" value="Vaccinia Virus protein VP39"/>
    <property type="match status" value="1"/>
</dbReference>
<dbReference type="OMA" id="ICVGTMT"/>
<protein>
    <submittedName>
        <fullName evidence="2">S-adenosyl-L-methionine-dependent methyltransferase</fullName>
    </submittedName>
</protein>
<dbReference type="Pfam" id="PF08241">
    <property type="entry name" value="Methyltransf_11"/>
    <property type="match status" value="1"/>
</dbReference>
<dbReference type="SUPFAM" id="SSF53335">
    <property type="entry name" value="S-adenosyl-L-methionine-dependent methyltransferases"/>
    <property type="match status" value="1"/>
</dbReference>
<dbReference type="CDD" id="cd02440">
    <property type="entry name" value="AdoMet_MTases"/>
    <property type="match status" value="1"/>
</dbReference>
<dbReference type="GO" id="GO:0032259">
    <property type="term" value="P:methylation"/>
    <property type="evidence" value="ECO:0007669"/>
    <property type="project" value="UniProtKB-KW"/>
</dbReference>
<dbReference type="InterPro" id="IPR029063">
    <property type="entry name" value="SAM-dependent_MTases_sf"/>
</dbReference>
<gene>
    <name evidence="2" type="ORF">SEPMUDRAFT_54208</name>
</gene>
<keyword evidence="3" id="KW-1185">Reference proteome</keyword>
<dbReference type="HOGENOM" id="CLU_090201_3_1_1"/>
<dbReference type="GO" id="GO:0008757">
    <property type="term" value="F:S-adenosylmethionine-dependent methyltransferase activity"/>
    <property type="evidence" value="ECO:0007669"/>
    <property type="project" value="InterPro"/>
</dbReference>
<evidence type="ECO:0000259" key="1">
    <source>
        <dbReference type="Pfam" id="PF08241"/>
    </source>
</evidence>
<evidence type="ECO:0000313" key="3">
    <source>
        <dbReference type="Proteomes" id="UP000016931"/>
    </source>
</evidence>
<dbReference type="STRING" id="692275.M3CWS6"/>
<dbReference type="PANTHER" id="PTHR42912">
    <property type="entry name" value="METHYLTRANSFERASE"/>
    <property type="match status" value="1"/>
</dbReference>
<dbReference type="InterPro" id="IPR050508">
    <property type="entry name" value="Methyltransf_Superfamily"/>
</dbReference>
<keyword evidence="2" id="KW-0808">Transferase</keyword>
<sequence length="221" mass="23663">MDHPVTTNTGGNDFLTRVYNCKNNDDLVTLYDDWAESYSNDVTDATQNYVAPALAAQAVVQAGGNVHNGTTFDAGCGTGLSGIALHHVGAKTIDGLDLSPGMLRIARRTGVYRDLRTGDLSQLLVGTGDEEYDVVFCVGTWTHGHVGPKPSLAEFVRVVRPGGIVAGTVLDDIWSSHGFEAEVERLRREGAVEVVSADSMDYRKGAGVMAKVLVLRKKVNV</sequence>
<dbReference type="eggNOG" id="KOG1541">
    <property type="taxonomic scope" value="Eukaryota"/>
</dbReference>
<dbReference type="OrthoDB" id="66144at2759"/>
<reference evidence="2 3" key="1">
    <citation type="journal article" date="2012" name="PLoS Pathog.">
        <title>Diverse lifestyles and strategies of plant pathogenesis encoded in the genomes of eighteen Dothideomycetes fungi.</title>
        <authorList>
            <person name="Ohm R.A."/>
            <person name="Feau N."/>
            <person name="Henrissat B."/>
            <person name="Schoch C.L."/>
            <person name="Horwitz B.A."/>
            <person name="Barry K.W."/>
            <person name="Condon B.J."/>
            <person name="Copeland A.C."/>
            <person name="Dhillon B."/>
            <person name="Glaser F."/>
            <person name="Hesse C.N."/>
            <person name="Kosti I."/>
            <person name="LaButti K."/>
            <person name="Lindquist E.A."/>
            <person name="Lucas S."/>
            <person name="Salamov A.A."/>
            <person name="Bradshaw R.E."/>
            <person name="Ciuffetti L."/>
            <person name="Hamelin R.C."/>
            <person name="Kema G.H.J."/>
            <person name="Lawrence C."/>
            <person name="Scott J.A."/>
            <person name="Spatafora J.W."/>
            <person name="Turgeon B.G."/>
            <person name="de Wit P.J.G.M."/>
            <person name="Zhong S."/>
            <person name="Goodwin S.B."/>
            <person name="Grigoriev I.V."/>
        </authorList>
    </citation>
    <scope>NUCLEOTIDE SEQUENCE [LARGE SCALE GENOMIC DNA]</scope>
    <source>
        <strain evidence="2 3">SO2202</strain>
    </source>
</reference>
<organism evidence="2 3">
    <name type="scientific">Sphaerulina musiva (strain SO2202)</name>
    <name type="common">Poplar stem canker fungus</name>
    <name type="synonym">Septoria musiva</name>
    <dbReference type="NCBI Taxonomy" id="692275"/>
    <lineage>
        <taxon>Eukaryota</taxon>
        <taxon>Fungi</taxon>
        <taxon>Dikarya</taxon>
        <taxon>Ascomycota</taxon>
        <taxon>Pezizomycotina</taxon>
        <taxon>Dothideomycetes</taxon>
        <taxon>Dothideomycetidae</taxon>
        <taxon>Mycosphaerellales</taxon>
        <taxon>Mycosphaerellaceae</taxon>
        <taxon>Sphaerulina</taxon>
    </lineage>
</organism>